<keyword evidence="2" id="KW-1185">Reference proteome</keyword>
<organism evidence="1 2">
    <name type="scientific">Rosistilla oblonga</name>
    <dbReference type="NCBI Taxonomy" id="2527990"/>
    <lineage>
        <taxon>Bacteria</taxon>
        <taxon>Pseudomonadati</taxon>
        <taxon>Planctomycetota</taxon>
        <taxon>Planctomycetia</taxon>
        <taxon>Pirellulales</taxon>
        <taxon>Pirellulaceae</taxon>
        <taxon>Rosistilla</taxon>
    </lineage>
</organism>
<reference evidence="1 2" key="1">
    <citation type="submission" date="2019-02" db="EMBL/GenBank/DDBJ databases">
        <title>Deep-cultivation of Planctomycetes and their phenomic and genomic characterization uncovers novel biology.</title>
        <authorList>
            <person name="Wiegand S."/>
            <person name="Jogler M."/>
            <person name="Boedeker C."/>
            <person name="Pinto D."/>
            <person name="Vollmers J."/>
            <person name="Rivas-Marin E."/>
            <person name="Kohn T."/>
            <person name="Peeters S.H."/>
            <person name="Heuer A."/>
            <person name="Rast P."/>
            <person name="Oberbeckmann S."/>
            <person name="Bunk B."/>
            <person name="Jeske O."/>
            <person name="Meyerdierks A."/>
            <person name="Storesund J.E."/>
            <person name="Kallscheuer N."/>
            <person name="Luecker S."/>
            <person name="Lage O.M."/>
            <person name="Pohl T."/>
            <person name="Merkel B.J."/>
            <person name="Hornburger P."/>
            <person name="Mueller R.-W."/>
            <person name="Bruemmer F."/>
            <person name="Labrenz M."/>
            <person name="Spormann A.M."/>
            <person name="Op den Camp H."/>
            <person name="Overmann J."/>
            <person name="Amann R."/>
            <person name="Jetten M.S.M."/>
            <person name="Mascher T."/>
            <person name="Medema M.H."/>
            <person name="Devos D.P."/>
            <person name="Kaster A.-K."/>
            <person name="Ovreas L."/>
            <person name="Rohde M."/>
            <person name="Galperin M.Y."/>
            <person name="Jogler C."/>
        </authorList>
    </citation>
    <scope>NUCLEOTIDE SEQUENCE [LARGE SCALE GENOMIC DNA]</scope>
    <source>
        <strain evidence="1 2">Mal33</strain>
    </source>
</reference>
<dbReference type="EMBL" id="CP036318">
    <property type="protein sequence ID" value="QDV56405.1"/>
    <property type="molecule type" value="Genomic_DNA"/>
</dbReference>
<evidence type="ECO:0000313" key="2">
    <source>
        <dbReference type="Proteomes" id="UP000316770"/>
    </source>
</evidence>
<proteinExistence type="predicted"/>
<dbReference type="AlphaFoldDB" id="A0A518ITJ3"/>
<evidence type="ECO:0000313" key="1">
    <source>
        <dbReference type="EMBL" id="QDV56405.1"/>
    </source>
</evidence>
<sequence>MKSDLDITVVDPVDEIGRPRNIEPYLYDNIERTWLRHRFPSVKTNLQELGAALLAYRMNPVSPKPVKRFEQLGVAQYEIGALDAEVAFGEMLDFTLKCEGEAVQVSAQNDAILDQIAIIGAIEV</sequence>
<name>A0A518ITJ3_9BACT</name>
<gene>
    <name evidence="1" type="ORF">Mal33_23950</name>
</gene>
<dbReference type="Proteomes" id="UP000316770">
    <property type="component" value="Chromosome"/>
</dbReference>
<protein>
    <submittedName>
        <fullName evidence="1">Uncharacterized protein</fullName>
    </submittedName>
</protein>
<accession>A0A518ITJ3</accession>
<dbReference type="RefSeq" id="WP_145284806.1">
    <property type="nucleotide sequence ID" value="NZ_CP036318.1"/>
</dbReference>